<dbReference type="RefSeq" id="WP_326706891.1">
    <property type="nucleotide sequence ID" value="NZ_CP109083.1"/>
</dbReference>
<dbReference type="Pfam" id="PF04186">
    <property type="entry name" value="FxsA"/>
    <property type="match status" value="1"/>
</dbReference>
<evidence type="ECO:0000256" key="1">
    <source>
        <dbReference type="SAM" id="MobiDB-lite"/>
    </source>
</evidence>
<evidence type="ECO:0000313" key="4">
    <source>
        <dbReference type="Proteomes" id="UP001356428"/>
    </source>
</evidence>
<feature type="transmembrane region" description="Helical" evidence="2">
    <location>
        <begin position="45"/>
        <end position="62"/>
    </location>
</feature>
<organism evidence="3 4">
    <name type="scientific">Streptomyces cyaneofuscatus</name>
    <dbReference type="NCBI Taxonomy" id="66883"/>
    <lineage>
        <taxon>Bacteria</taxon>
        <taxon>Bacillati</taxon>
        <taxon>Actinomycetota</taxon>
        <taxon>Actinomycetes</taxon>
        <taxon>Kitasatosporales</taxon>
        <taxon>Streptomycetaceae</taxon>
        <taxon>Streptomyces</taxon>
    </lineage>
</organism>
<keyword evidence="2" id="KW-0472">Membrane</keyword>
<dbReference type="PANTHER" id="PTHR35335:SF1">
    <property type="entry name" value="UPF0716 PROTEIN FXSA"/>
    <property type="match status" value="1"/>
</dbReference>
<dbReference type="PANTHER" id="PTHR35335">
    <property type="entry name" value="UPF0716 PROTEIN FXSA"/>
    <property type="match status" value="1"/>
</dbReference>
<accession>A0ABZ1EQZ8</accession>
<keyword evidence="2" id="KW-1133">Transmembrane helix</keyword>
<dbReference type="Proteomes" id="UP001356428">
    <property type="component" value="Chromosome"/>
</dbReference>
<reference evidence="3 4" key="1">
    <citation type="submission" date="2022-10" db="EMBL/GenBank/DDBJ databases">
        <title>The complete genomes of actinobacterial strains from the NBC collection.</title>
        <authorList>
            <person name="Joergensen T.S."/>
            <person name="Alvarez Arevalo M."/>
            <person name="Sterndorff E.B."/>
            <person name="Faurdal D."/>
            <person name="Vuksanovic O."/>
            <person name="Mourched A.-S."/>
            <person name="Charusanti P."/>
            <person name="Shaw S."/>
            <person name="Blin K."/>
            <person name="Weber T."/>
        </authorList>
    </citation>
    <scope>NUCLEOTIDE SEQUENCE [LARGE SCALE GENOMIC DNA]</scope>
    <source>
        <strain evidence="3 4">NBC 01792</strain>
    </source>
</reference>
<name>A0ABZ1EQZ8_9ACTN</name>
<sequence>MTTGTPPPTRPLRSRARRFLPLALAAWLVLEIWLLTVVASAAGGLTVLLLLVAGAVLGTVVIKRAGRRAFKNLTETLQQMPGQPGATEAPQVTGGKASKGNGLLMLGGLLLLIPGLISDAAGLLLLVPPVRALISRRAEQSLERRMRAASPGSLSDAFQQARMHRPDGKVVQGEVIREDGTQPPSRPSGPDDDPRGPRPPLTP</sequence>
<keyword evidence="4" id="KW-1185">Reference proteome</keyword>
<gene>
    <name evidence="3" type="ORF">OG849_04250</name>
</gene>
<dbReference type="NCBIfam" id="NF008527">
    <property type="entry name" value="PRK11463.1-1"/>
    <property type="match status" value="1"/>
</dbReference>
<protein>
    <submittedName>
        <fullName evidence="3">FxsA family protein</fullName>
    </submittedName>
</protein>
<proteinExistence type="predicted"/>
<feature type="transmembrane region" description="Helical" evidence="2">
    <location>
        <begin position="19"/>
        <end position="39"/>
    </location>
</feature>
<evidence type="ECO:0000313" key="3">
    <source>
        <dbReference type="EMBL" id="WSB06498.1"/>
    </source>
</evidence>
<dbReference type="InterPro" id="IPR007313">
    <property type="entry name" value="FxsA"/>
</dbReference>
<feature type="transmembrane region" description="Helical" evidence="2">
    <location>
        <begin position="103"/>
        <end position="127"/>
    </location>
</feature>
<dbReference type="EMBL" id="CP109083">
    <property type="protein sequence ID" value="WSB06498.1"/>
    <property type="molecule type" value="Genomic_DNA"/>
</dbReference>
<feature type="region of interest" description="Disordered" evidence="1">
    <location>
        <begin position="144"/>
        <end position="203"/>
    </location>
</feature>
<dbReference type="NCBIfam" id="NF008528">
    <property type="entry name" value="PRK11463.1-2"/>
    <property type="match status" value="1"/>
</dbReference>
<keyword evidence="2" id="KW-0812">Transmembrane</keyword>
<evidence type="ECO:0000256" key="2">
    <source>
        <dbReference type="SAM" id="Phobius"/>
    </source>
</evidence>